<dbReference type="AlphaFoldDB" id="A0A6A2YDQ6"/>
<gene>
    <name evidence="3" type="ORF">F3Y22_tig00111769pilonHSYRG00242</name>
</gene>
<dbReference type="GO" id="GO:0005840">
    <property type="term" value="C:ribosome"/>
    <property type="evidence" value="ECO:0007669"/>
    <property type="project" value="InterPro"/>
</dbReference>
<dbReference type="GO" id="GO:0003723">
    <property type="term" value="F:RNA binding"/>
    <property type="evidence" value="ECO:0007669"/>
    <property type="project" value="UniProtKB-KW"/>
</dbReference>
<protein>
    <submittedName>
        <fullName evidence="3">Uncharacterized protein</fullName>
    </submittedName>
</protein>
<dbReference type="PANTHER" id="PTHR48432:SF1">
    <property type="entry name" value="S5 DRBM DOMAIN-CONTAINING PROTEIN"/>
    <property type="match status" value="1"/>
</dbReference>
<feature type="compositionally biased region" description="Basic and acidic residues" evidence="2">
    <location>
        <begin position="137"/>
        <end position="159"/>
    </location>
</feature>
<organism evidence="3 4">
    <name type="scientific">Hibiscus syriacus</name>
    <name type="common">Rose of Sharon</name>
    <dbReference type="NCBI Taxonomy" id="106335"/>
    <lineage>
        <taxon>Eukaryota</taxon>
        <taxon>Viridiplantae</taxon>
        <taxon>Streptophyta</taxon>
        <taxon>Embryophyta</taxon>
        <taxon>Tracheophyta</taxon>
        <taxon>Spermatophyta</taxon>
        <taxon>Magnoliopsida</taxon>
        <taxon>eudicotyledons</taxon>
        <taxon>Gunneridae</taxon>
        <taxon>Pentapetalae</taxon>
        <taxon>rosids</taxon>
        <taxon>malvids</taxon>
        <taxon>Malvales</taxon>
        <taxon>Malvaceae</taxon>
        <taxon>Malvoideae</taxon>
        <taxon>Hibiscus</taxon>
    </lineage>
</organism>
<keyword evidence="4" id="KW-1185">Reference proteome</keyword>
<evidence type="ECO:0000313" key="4">
    <source>
        <dbReference type="Proteomes" id="UP000436088"/>
    </source>
</evidence>
<proteinExistence type="predicted"/>
<feature type="compositionally biased region" description="Acidic residues" evidence="2">
    <location>
        <begin position="160"/>
        <end position="169"/>
    </location>
</feature>
<comment type="caution">
    <text evidence="3">The sequence shown here is derived from an EMBL/GenBank/DDBJ whole genome shotgun (WGS) entry which is preliminary data.</text>
</comment>
<reference evidence="3" key="1">
    <citation type="submission" date="2019-09" db="EMBL/GenBank/DDBJ databases">
        <title>Draft genome information of white flower Hibiscus syriacus.</title>
        <authorList>
            <person name="Kim Y.-M."/>
        </authorList>
    </citation>
    <scope>NUCLEOTIDE SEQUENCE [LARGE SCALE GENOMIC DNA]</scope>
    <source>
        <strain evidence="3">YM2019G1</strain>
    </source>
</reference>
<accession>A0A6A2YDQ6</accession>
<evidence type="ECO:0000313" key="3">
    <source>
        <dbReference type="EMBL" id="KAE8673999.1"/>
    </source>
</evidence>
<dbReference type="GO" id="GO:0006412">
    <property type="term" value="P:translation"/>
    <property type="evidence" value="ECO:0007669"/>
    <property type="project" value="InterPro"/>
</dbReference>
<name>A0A6A2YDQ6_HIBSY</name>
<feature type="compositionally biased region" description="Basic and acidic residues" evidence="2">
    <location>
        <begin position="42"/>
        <end position="55"/>
    </location>
</feature>
<dbReference type="GO" id="GO:0003735">
    <property type="term" value="F:structural constituent of ribosome"/>
    <property type="evidence" value="ECO:0007669"/>
    <property type="project" value="InterPro"/>
</dbReference>
<keyword evidence="1" id="KW-0694">RNA-binding</keyword>
<dbReference type="EMBL" id="VEPZ02001421">
    <property type="protein sequence ID" value="KAE8673999.1"/>
    <property type="molecule type" value="Genomic_DNA"/>
</dbReference>
<dbReference type="InterPro" id="IPR000851">
    <property type="entry name" value="Ribosomal_uS5"/>
</dbReference>
<evidence type="ECO:0000256" key="2">
    <source>
        <dbReference type="SAM" id="MobiDB-lite"/>
    </source>
</evidence>
<dbReference type="Proteomes" id="UP000436088">
    <property type="component" value="Unassembled WGS sequence"/>
</dbReference>
<feature type="region of interest" description="Disordered" evidence="2">
    <location>
        <begin position="42"/>
        <end position="62"/>
    </location>
</feature>
<dbReference type="PANTHER" id="PTHR48432">
    <property type="entry name" value="S5 DRBM DOMAIN-CONTAINING PROTEIN"/>
    <property type="match status" value="1"/>
</dbReference>
<evidence type="ECO:0000256" key="1">
    <source>
        <dbReference type="ARBA" id="ARBA00022884"/>
    </source>
</evidence>
<sequence length="169" mass="20159">MSTKSQPSSWFRWHFSRDFSSDELRDDDILADVFAEIELEKQQEKEDRKRKGLDEKDIDEEDKEDYMGVMPLIEKLEKRAAIGDLMNLLKVTECKEKFILKPKLNREMRLLQWKEAYDPNNPANYGIMKDYQVGPSVDREEEAKEENEKKIIRKTSRDEDKEEFDDMKG</sequence>
<feature type="region of interest" description="Disordered" evidence="2">
    <location>
        <begin position="135"/>
        <end position="169"/>
    </location>
</feature>